<evidence type="ECO:0000256" key="5">
    <source>
        <dbReference type="ARBA" id="ARBA00022679"/>
    </source>
</evidence>
<evidence type="ECO:0000256" key="3">
    <source>
        <dbReference type="ARBA" id="ARBA00012438"/>
    </source>
</evidence>
<evidence type="ECO:0000256" key="8">
    <source>
        <dbReference type="ARBA" id="ARBA00022777"/>
    </source>
</evidence>
<evidence type="ECO:0000313" key="17">
    <source>
        <dbReference type="EMBL" id="ARN81235.1"/>
    </source>
</evidence>
<dbReference type="KEGG" id="mbry:B1812_09245"/>
<keyword evidence="4" id="KW-0597">Phosphoprotein</keyword>
<sequence length="690" mass="74528">MACQATPGEVILQPGGSGGDLSMPYPYEARRIFEQIFSAPNSTRRPSVAATSIAPSPVQSLFQRLAIGVGAAVLGLAFRLAIQDFVGNRIAYLTFYPVVMGGALLGGSVSGLVAALLCAAVAQLWLFPVTQTGDWIELPIFLAGAAVISGASEALRNAMSRTDSAEERADVEDRFRIVNERLRLAMSAGAIGAWDFDTEGNVFDACPQMREIFGFASDTLVTRDALFDAVVAQDRSAATEAFRAALDPMHGGRYFAQYRIRRVDDNAERWVGSQAQALFVEGKPARLIGVSRDITHEKGVEGLLHEKAQLADQLKESERRLRVFYDSGLVGVMCWNVDGSITEANDKFLEMLGYSREDLSDGRIDWIKITPPEFLPREQAAMAEVRASGATKEPFEQEYIRQNGERLPVLTAVSTLDGAGAKGVALALDISDRKRAEAELQKLHIHRFDLMKSMAAGFAHEITQPLTAAGAYAAAARRMLSSGSTGRAAEVVAETLEKTAGEVTRAGRIISRLREFISHGETNLLPAHLHDLIRQALADSGVVADDKSKVKLQLNAARDEVLADKVQLALVLVNLIRNAMQAMATSAKSELIIATSCDDQQIRVDVSDKGQGVSPELRDSLFEPFTTTKAGGMGIGLSISRAIIEAHHGSIWSKPSLDCGTIVSFALPLLDTENCERIAAQQTGLVRSSR</sequence>
<dbReference type="SUPFAM" id="SSF47384">
    <property type="entry name" value="Homodimeric domain of signal transducing histidine kinase"/>
    <property type="match status" value="1"/>
</dbReference>
<name>A0A1W6MUI6_9HYPH</name>
<dbReference type="AlphaFoldDB" id="A0A1W6MUI6"/>
<dbReference type="Gene3D" id="3.30.450.20">
    <property type="entry name" value="PAS domain"/>
    <property type="match status" value="2"/>
</dbReference>
<feature type="domain" description="PAS" evidence="15">
    <location>
        <begin position="178"/>
        <end position="249"/>
    </location>
</feature>
<reference evidence="17 18" key="1">
    <citation type="submission" date="2017-02" db="EMBL/GenBank/DDBJ databases">
        <authorList>
            <person name="Peterson S.W."/>
        </authorList>
    </citation>
    <scope>NUCLEOTIDE SEQUENCE [LARGE SCALE GENOMIC DNA]</scope>
    <source>
        <strain evidence="17 18">S285</strain>
    </source>
</reference>
<dbReference type="SMART" id="SM00387">
    <property type="entry name" value="HATPase_c"/>
    <property type="match status" value="1"/>
</dbReference>
<proteinExistence type="predicted"/>
<comment type="catalytic activity">
    <reaction evidence="1">
        <text>ATP + protein L-histidine = ADP + protein N-phospho-L-histidine.</text>
        <dbReference type="EC" id="2.7.13.3"/>
    </reaction>
</comment>
<keyword evidence="12 13" id="KW-0472">Membrane</keyword>
<dbReference type="SMART" id="SM00086">
    <property type="entry name" value="PAC"/>
    <property type="match status" value="2"/>
</dbReference>
<dbReference type="Gene3D" id="1.20.120.620">
    <property type="entry name" value="Backbone structure of the membrane domain of e. Coli histidine kinase receptor kdpd"/>
    <property type="match status" value="1"/>
</dbReference>
<dbReference type="PANTHER" id="PTHR43304">
    <property type="entry name" value="PHYTOCHROME-LIKE PROTEIN CPH1"/>
    <property type="match status" value="1"/>
</dbReference>
<keyword evidence="8" id="KW-0418">Kinase</keyword>
<dbReference type="InterPro" id="IPR025201">
    <property type="entry name" value="KdpD_TM"/>
</dbReference>
<dbReference type="Pfam" id="PF13426">
    <property type="entry name" value="PAS_9"/>
    <property type="match status" value="1"/>
</dbReference>
<dbReference type="Proteomes" id="UP000193978">
    <property type="component" value="Chromosome"/>
</dbReference>
<dbReference type="InterPro" id="IPR003594">
    <property type="entry name" value="HATPase_dom"/>
</dbReference>
<evidence type="ECO:0000259" key="14">
    <source>
        <dbReference type="PROSITE" id="PS50109"/>
    </source>
</evidence>
<organism evidence="17 18">
    <name type="scientific">Methylocystis bryophila</name>
    <dbReference type="NCBI Taxonomy" id="655015"/>
    <lineage>
        <taxon>Bacteria</taxon>
        <taxon>Pseudomonadati</taxon>
        <taxon>Pseudomonadota</taxon>
        <taxon>Alphaproteobacteria</taxon>
        <taxon>Hyphomicrobiales</taxon>
        <taxon>Methylocystaceae</taxon>
        <taxon>Methylocystis</taxon>
    </lineage>
</organism>
<feature type="domain" description="Histidine kinase" evidence="14">
    <location>
        <begin position="457"/>
        <end position="671"/>
    </location>
</feature>
<dbReference type="InterPro" id="IPR000014">
    <property type="entry name" value="PAS"/>
</dbReference>
<evidence type="ECO:0000256" key="6">
    <source>
        <dbReference type="ARBA" id="ARBA00022692"/>
    </source>
</evidence>
<accession>A0A1W6MUI6</accession>
<dbReference type="CDD" id="cd00130">
    <property type="entry name" value="PAS"/>
    <property type="match status" value="2"/>
</dbReference>
<evidence type="ECO:0000313" key="18">
    <source>
        <dbReference type="Proteomes" id="UP000193978"/>
    </source>
</evidence>
<evidence type="ECO:0000259" key="15">
    <source>
        <dbReference type="PROSITE" id="PS50112"/>
    </source>
</evidence>
<evidence type="ECO:0000256" key="9">
    <source>
        <dbReference type="ARBA" id="ARBA00022840"/>
    </source>
</evidence>
<dbReference type="NCBIfam" id="TIGR00229">
    <property type="entry name" value="sensory_box"/>
    <property type="match status" value="2"/>
</dbReference>
<dbReference type="SMART" id="SM00091">
    <property type="entry name" value="PAS"/>
    <property type="match status" value="2"/>
</dbReference>
<keyword evidence="6 13" id="KW-0812">Transmembrane</keyword>
<evidence type="ECO:0000256" key="1">
    <source>
        <dbReference type="ARBA" id="ARBA00000085"/>
    </source>
</evidence>
<dbReference type="Pfam" id="PF13493">
    <property type="entry name" value="DUF4118"/>
    <property type="match status" value="1"/>
</dbReference>
<dbReference type="PROSITE" id="PS50113">
    <property type="entry name" value="PAC"/>
    <property type="match status" value="1"/>
</dbReference>
<dbReference type="InterPro" id="IPR001610">
    <property type="entry name" value="PAC"/>
</dbReference>
<dbReference type="InterPro" id="IPR036890">
    <property type="entry name" value="HATPase_C_sf"/>
</dbReference>
<evidence type="ECO:0000256" key="12">
    <source>
        <dbReference type="ARBA" id="ARBA00023136"/>
    </source>
</evidence>
<dbReference type="InterPro" id="IPR038318">
    <property type="entry name" value="KdpD_sf"/>
</dbReference>
<dbReference type="STRING" id="655015.B1812_09245"/>
<evidence type="ECO:0000256" key="4">
    <source>
        <dbReference type="ARBA" id="ARBA00022553"/>
    </source>
</evidence>
<dbReference type="InterPro" id="IPR036097">
    <property type="entry name" value="HisK_dim/P_sf"/>
</dbReference>
<dbReference type="Pfam" id="PF02518">
    <property type="entry name" value="HATPase_c"/>
    <property type="match status" value="1"/>
</dbReference>
<comment type="subcellular location">
    <subcellularLocation>
        <location evidence="2">Membrane</location>
        <topology evidence="2">Multi-pass membrane protein</topology>
    </subcellularLocation>
</comment>
<dbReference type="PROSITE" id="PS50109">
    <property type="entry name" value="HIS_KIN"/>
    <property type="match status" value="1"/>
</dbReference>
<keyword evidence="5" id="KW-0808">Transferase</keyword>
<dbReference type="PRINTS" id="PR00344">
    <property type="entry name" value="BCTRLSENSOR"/>
</dbReference>
<dbReference type="EMBL" id="CP019948">
    <property type="protein sequence ID" value="ARN81235.1"/>
    <property type="molecule type" value="Genomic_DNA"/>
</dbReference>
<dbReference type="GO" id="GO:0000155">
    <property type="term" value="F:phosphorelay sensor kinase activity"/>
    <property type="evidence" value="ECO:0007669"/>
    <property type="project" value="InterPro"/>
</dbReference>
<dbReference type="Gene3D" id="1.10.287.130">
    <property type="match status" value="1"/>
</dbReference>
<evidence type="ECO:0000256" key="13">
    <source>
        <dbReference type="SAM" id="Phobius"/>
    </source>
</evidence>
<keyword evidence="18" id="KW-1185">Reference proteome</keyword>
<keyword evidence="11" id="KW-0902">Two-component regulatory system</keyword>
<dbReference type="InterPro" id="IPR000700">
    <property type="entry name" value="PAS-assoc_C"/>
</dbReference>
<keyword evidence="10 13" id="KW-1133">Transmembrane helix</keyword>
<dbReference type="SUPFAM" id="SSF55874">
    <property type="entry name" value="ATPase domain of HSP90 chaperone/DNA topoisomerase II/histidine kinase"/>
    <property type="match status" value="1"/>
</dbReference>
<dbReference type="InterPro" id="IPR004358">
    <property type="entry name" value="Sig_transdc_His_kin-like_C"/>
</dbReference>
<feature type="transmembrane region" description="Helical" evidence="13">
    <location>
        <begin position="93"/>
        <end position="126"/>
    </location>
</feature>
<evidence type="ECO:0000256" key="11">
    <source>
        <dbReference type="ARBA" id="ARBA00023012"/>
    </source>
</evidence>
<protein>
    <recommendedName>
        <fullName evidence="3">histidine kinase</fullName>
        <ecNumber evidence="3">2.7.13.3</ecNumber>
    </recommendedName>
</protein>
<dbReference type="EC" id="2.7.13.3" evidence="3"/>
<dbReference type="PROSITE" id="PS50112">
    <property type="entry name" value="PAS"/>
    <property type="match status" value="2"/>
</dbReference>
<evidence type="ECO:0000256" key="10">
    <source>
        <dbReference type="ARBA" id="ARBA00022989"/>
    </source>
</evidence>
<dbReference type="Gene3D" id="3.30.565.10">
    <property type="entry name" value="Histidine kinase-like ATPase, C-terminal domain"/>
    <property type="match status" value="1"/>
</dbReference>
<dbReference type="InterPro" id="IPR013655">
    <property type="entry name" value="PAS_fold_3"/>
</dbReference>
<dbReference type="PANTHER" id="PTHR43304:SF1">
    <property type="entry name" value="PAC DOMAIN-CONTAINING PROTEIN"/>
    <property type="match status" value="1"/>
</dbReference>
<keyword evidence="7" id="KW-0547">Nucleotide-binding</keyword>
<dbReference type="Pfam" id="PF08447">
    <property type="entry name" value="PAS_3"/>
    <property type="match status" value="1"/>
</dbReference>
<evidence type="ECO:0000256" key="7">
    <source>
        <dbReference type="ARBA" id="ARBA00022741"/>
    </source>
</evidence>
<keyword evidence="9" id="KW-0067">ATP-binding</keyword>
<dbReference type="InterPro" id="IPR005467">
    <property type="entry name" value="His_kinase_dom"/>
</dbReference>
<evidence type="ECO:0000256" key="2">
    <source>
        <dbReference type="ARBA" id="ARBA00004141"/>
    </source>
</evidence>
<dbReference type="InterPro" id="IPR035965">
    <property type="entry name" value="PAS-like_dom_sf"/>
</dbReference>
<gene>
    <name evidence="17" type="ORF">B1812_09245</name>
</gene>
<feature type="domain" description="PAC" evidence="16">
    <location>
        <begin position="393"/>
        <end position="442"/>
    </location>
</feature>
<feature type="domain" description="PAS" evidence="15">
    <location>
        <begin position="317"/>
        <end position="359"/>
    </location>
</feature>
<feature type="transmembrane region" description="Helical" evidence="13">
    <location>
        <begin position="61"/>
        <end position="81"/>
    </location>
</feature>
<dbReference type="InterPro" id="IPR052162">
    <property type="entry name" value="Sensor_kinase/Photoreceptor"/>
</dbReference>
<evidence type="ECO:0000259" key="16">
    <source>
        <dbReference type="PROSITE" id="PS50113"/>
    </source>
</evidence>
<dbReference type="SUPFAM" id="SSF55785">
    <property type="entry name" value="PYP-like sensor domain (PAS domain)"/>
    <property type="match status" value="2"/>
</dbReference>